<name>A0AAJ5WWW8_9BACT</name>
<evidence type="ECO:0000313" key="18">
    <source>
        <dbReference type="EMBL" id="WEK38048.1"/>
    </source>
</evidence>
<feature type="binding site" evidence="15">
    <location>
        <position position="289"/>
    </location>
    <ligand>
        <name>Mg(2+)</name>
        <dbReference type="ChEBI" id="CHEBI:18420"/>
        <label>1</label>
    </ligand>
</feature>
<gene>
    <name evidence="13" type="primary">ddl</name>
    <name evidence="18" type="ORF">P0Y53_11105</name>
</gene>
<keyword evidence="15" id="KW-0479">Metal-binding</keyword>
<dbReference type="Pfam" id="PF01820">
    <property type="entry name" value="Dala_Dala_lig_N"/>
    <property type="match status" value="1"/>
</dbReference>
<feature type="domain" description="ATP-grasp" evidence="17">
    <location>
        <begin position="121"/>
        <end position="322"/>
    </location>
</feature>
<organism evidence="18 19">
    <name type="scientific">Candidatus Pseudobacter hemicellulosilyticus</name>
    <dbReference type="NCBI Taxonomy" id="3121375"/>
    <lineage>
        <taxon>Bacteria</taxon>
        <taxon>Pseudomonadati</taxon>
        <taxon>Bacteroidota</taxon>
        <taxon>Chitinophagia</taxon>
        <taxon>Chitinophagales</taxon>
        <taxon>Chitinophagaceae</taxon>
        <taxon>Pseudobacter</taxon>
    </lineage>
</organism>
<evidence type="ECO:0000256" key="11">
    <source>
        <dbReference type="ARBA" id="ARBA00023316"/>
    </source>
</evidence>
<dbReference type="PANTHER" id="PTHR23132:SF23">
    <property type="entry name" value="D-ALANINE--D-ALANINE LIGASE B"/>
    <property type="match status" value="1"/>
</dbReference>
<dbReference type="Pfam" id="PF07478">
    <property type="entry name" value="Dala_Dala_lig_C"/>
    <property type="match status" value="1"/>
</dbReference>
<dbReference type="EMBL" id="CP119311">
    <property type="protein sequence ID" value="WEK38048.1"/>
    <property type="molecule type" value="Genomic_DNA"/>
</dbReference>
<dbReference type="GO" id="GO:0005737">
    <property type="term" value="C:cytoplasm"/>
    <property type="evidence" value="ECO:0007669"/>
    <property type="project" value="UniProtKB-SubCell"/>
</dbReference>
<comment type="similarity">
    <text evidence="3 13">Belongs to the D-alanine--D-alanine ligase family.</text>
</comment>
<dbReference type="InterPro" id="IPR011761">
    <property type="entry name" value="ATP-grasp"/>
</dbReference>
<feature type="binding site" evidence="15">
    <location>
        <position position="275"/>
    </location>
    <ligand>
        <name>Mg(2+)</name>
        <dbReference type="ChEBI" id="CHEBI:18420"/>
        <label>1</label>
    </ligand>
</feature>
<dbReference type="GO" id="GO:0008716">
    <property type="term" value="F:D-alanine-D-alanine ligase activity"/>
    <property type="evidence" value="ECO:0007669"/>
    <property type="project" value="UniProtKB-UniRule"/>
</dbReference>
<keyword evidence="15" id="KW-0464">Manganese</keyword>
<keyword evidence="9 13" id="KW-0133">Cell shape</keyword>
<evidence type="ECO:0000256" key="5">
    <source>
        <dbReference type="ARBA" id="ARBA00022490"/>
    </source>
</evidence>
<comment type="pathway">
    <text evidence="13">Cell wall biogenesis; peptidoglycan biosynthesis.</text>
</comment>
<dbReference type="NCBIfam" id="TIGR01205">
    <property type="entry name" value="D_ala_D_alaTIGR"/>
    <property type="match status" value="1"/>
</dbReference>
<dbReference type="GO" id="GO:0009252">
    <property type="term" value="P:peptidoglycan biosynthetic process"/>
    <property type="evidence" value="ECO:0007669"/>
    <property type="project" value="UniProtKB-UniRule"/>
</dbReference>
<evidence type="ECO:0000256" key="8">
    <source>
        <dbReference type="ARBA" id="ARBA00022840"/>
    </source>
</evidence>
<sequence>MKPVIAFVTGGYSSEAVISYKSAITIQQHIDRDRYEAYTIDITPRGWFYTDDQGMKTEVNRADFTLPLGGRIIHFDAVLIGIHGTPGEDGKLQGYFDLLNIPYTSCDAASSAITFNKRYTVAVAAFAGIHVARSVHIFRHSPLAPEAILQQLNLPVFVKPNNGGSSIGMSKVQQPEDLAGALQKAFQEDDQVLVEEFISGREFTVGVLRRGDEIIVLPITEVRTHRDFFDFQAKYEGDNEEITPAEIAEAKANNIRAAARRIYASLNCRGVVRIDFIYNEAQDAPYMLEINTVPGQSEASIVPQQVKKMGWSLKELYSVLIEEALQRKTAAPAKDQGSGYF</sequence>
<proteinExistence type="inferred from homology"/>
<dbReference type="GO" id="GO:0005524">
    <property type="term" value="F:ATP binding"/>
    <property type="evidence" value="ECO:0007669"/>
    <property type="project" value="UniProtKB-UniRule"/>
</dbReference>
<dbReference type="EC" id="6.3.2.4" evidence="4 13"/>
<dbReference type="SUPFAM" id="SSF52440">
    <property type="entry name" value="PreATP-grasp domain"/>
    <property type="match status" value="1"/>
</dbReference>
<dbReference type="HAMAP" id="MF_00047">
    <property type="entry name" value="Dala_Dala_lig"/>
    <property type="match status" value="1"/>
</dbReference>
<feature type="active site" evidence="14">
    <location>
        <position position="165"/>
    </location>
</feature>
<dbReference type="PANTHER" id="PTHR23132">
    <property type="entry name" value="D-ALANINE--D-ALANINE LIGASE"/>
    <property type="match status" value="1"/>
</dbReference>
<dbReference type="PROSITE" id="PS00843">
    <property type="entry name" value="DALA_DALA_LIGASE_1"/>
    <property type="match status" value="1"/>
</dbReference>
<dbReference type="InterPro" id="IPR005905">
    <property type="entry name" value="D_ala_D_ala"/>
</dbReference>
<dbReference type="Gene3D" id="3.40.50.20">
    <property type="match status" value="1"/>
</dbReference>
<keyword evidence="6 13" id="KW-0436">Ligase</keyword>
<evidence type="ECO:0000256" key="10">
    <source>
        <dbReference type="ARBA" id="ARBA00022984"/>
    </source>
</evidence>
<keyword evidence="11 13" id="KW-0961">Cell wall biogenesis/degradation</keyword>
<feature type="binding site" evidence="15">
    <location>
        <position position="291"/>
    </location>
    <ligand>
        <name>Mg(2+)</name>
        <dbReference type="ChEBI" id="CHEBI:18420"/>
        <label>2</label>
    </ligand>
</feature>
<evidence type="ECO:0000256" key="13">
    <source>
        <dbReference type="HAMAP-Rule" id="MF_00047"/>
    </source>
</evidence>
<evidence type="ECO:0000256" key="4">
    <source>
        <dbReference type="ARBA" id="ARBA00012216"/>
    </source>
</evidence>
<evidence type="ECO:0000256" key="1">
    <source>
        <dbReference type="ARBA" id="ARBA00001936"/>
    </source>
</evidence>
<feature type="binding site" evidence="15">
    <location>
        <position position="289"/>
    </location>
    <ligand>
        <name>Mg(2+)</name>
        <dbReference type="ChEBI" id="CHEBI:18420"/>
        <label>2</label>
    </ligand>
</feature>
<protein>
    <recommendedName>
        <fullName evidence="4 13">D-alanine--D-alanine ligase</fullName>
        <ecNumber evidence="4 13">6.3.2.4</ecNumber>
    </recommendedName>
    <alternativeName>
        <fullName evidence="13">D-Ala-D-Ala ligase</fullName>
    </alternativeName>
    <alternativeName>
        <fullName evidence="13">D-alanylalanine synthetase</fullName>
    </alternativeName>
</protein>
<feature type="active site" evidence="14">
    <location>
        <position position="300"/>
    </location>
</feature>
<dbReference type="InterPro" id="IPR013815">
    <property type="entry name" value="ATP_grasp_subdomain_1"/>
</dbReference>
<dbReference type="GO" id="GO:0046872">
    <property type="term" value="F:metal ion binding"/>
    <property type="evidence" value="ECO:0007669"/>
    <property type="project" value="UniProtKB-KW"/>
</dbReference>
<comment type="cofactor">
    <cofactor evidence="15">
        <name>Mg(2+)</name>
        <dbReference type="ChEBI" id="CHEBI:18420"/>
    </cofactor>
    <cofactor evidence="15">
        <name>Mn(2+)</name>
        <dbReference type="ChEBI" id="CHEBI:29035"/>
    </cofactor>
    <text evidence="15">Binds 2 magnesium or manganese ions per subunit.</text>
</comment>
<keyword evidence="15" id="KW-0460">Magnesium</keyword>
<dbReference type="InterPro" id="IPR000291">
    <property type="entry name" value="D-Ala_lig_Van_CS"/>
</dbReference>
<comment type="function">
    <text evidence="13">Cell wall formation.</text>
</comment>
<dbReference type="PROSITE" id="PS50975">
    <property type="entry name" value="ATP_GRASP"/>
    <property type="match status" value="1"/>
</dbReference>
<evidence type="ECO:0000313" key="19">
    <source>
        <dbReference type="Proteomes" id="UP001220610"/>
    </source>
</evidence>
<reference evidence="18" key="1">
    <citation type="submission" date="2023-03" db="EMBL/GenBank/DDBJ databases">
        <title>Andean soil-derived lignocellulolytic bacterial consortium as a source of novel taxa and putative plastic-active enzymes.</title>
        <authorList>
            <person name="Diaz-Garcia L."/>
            <person name="Chuvochina M."/>
            <person name="Feuerriegel G."/>
            <person name="Bunk B."/>
            <person name="Sproer C."/>
            <person name="Streit W.R."/>
            <person name="Rodriguez L.M."/>
            <person name="Overmann J."/>
            <person name="Jimenez D.J."/>
        </authorList>
    </citation>
    <scope>NUCLEOTIDE SEQUENCE</scope>
    <source>
        <strain evidence="18">MAG 7</strain>
    </source>
</reference>
<evidence type="ECO:0000256" key="9">
    <source>
        <dbReference type="ARBA" id="ARBA00022960"/>
    </source>
</evidence>
<feature type="active site" evidence="14">
    <location>
        <position position="15"/>
    </location>
</feature>
<dbReference type="NCBIfam" id="NF002378">
    <property type="entry name" value="PRK01372.1"/>
    <property type="match status" value="1"/>
</dbReference>
<keyword evidence="5 13" id="KW-0963">Cytoplasm</keyword>
<dbReference type="InterPro" id="IPR011095">
    <property type="entry name" value="Dala_Dala_lig_C"/>
</dbReference>
<dbReference type="GO" id="GO:0008360">
    <property type="term" value="P:regulation of cell shape"/>
    <property type="evidence" value="ECO:0007669"/>
    <property type="project" value="UniProtKB-KW"/>
</dbReference>
<evidence type="ECO:0000256" key="15">
    <source>
        <dbReference type="PIRSR" id="PIRSR039102-3"/>
    </source>
</evidence>
<evidence type="ECO:0000256" key="16">
    <source>
        <dbReference type="PROSITE-ProRule" id="PRU00409"/>
    </source>
</evidence>
<dbReference type="InterPro" id="IPR011127">
    <property type="entry name" value="Dala_Dala_lig_N"/>
</dbReference>
<comment type="subcellular location">
    <subcellularLocation>
        <location evidence="2 13">Cytoplasm</location>
    </subcellularLocation>
</comment>
<dbReference type="SUPFAM" id="SSF56059">
    <property type="entry name" value="Glutathione synthetase ATP-binding domain-like"/>
    <property type="match status" value="1"/>
</dbReference>
<dbReference type="GO" id="GO:0071555">
    <property type="term" value="P:cell wall organization"/>
    <property type="evidence" value="ECO:0007669"/>
    <property type="project" value="UniProtKB-KW"/>
</dbReference>
<evidence type="ECO:0000256" key="7">
    <source>
        <dbReference type="ARBA" id="ARBA00022741"/>
    </source>
</evidence>
<dbReference type="NCBIfam" id="NF002527">
    <property type="entry name" value="PRK01966.1-3"/>
    <property type="match status" value="1"/>
</dbReference>
<evidence type="ECO:0000256" key="2">
    <source>
        <dbReference type="ARBA" id="ARBA00004496"/>
    </source>
</evidence>
<dbReference type="InterPro" id="IPR016185">
    <property type="entry name" value="PreATP-grasp_dom_sf"/>
</dbReference>
<comment type="catalytic activity">
    <reaction evidence="12 13">
        <text>2 D-alanine + ATP = D-alanyl-D-alanine + ADP + phosphate + H(+)</text>
        <dbReference type="Rhea" id="RHEA:11224"/>
        <dbReference type="ChEBI" id="CHEBI:15378"/>
        <dbReference type="ChEBI" id="CHEBI:30616"/>
        <dbReference type="ChEBI" id="CHEBI:43474"/>
        <dbReference type="ChEBI" id="CHEBI:57416"/>
        <dbReference type="ChEBI" id="CHEBI:57822"/>
        <dbReference type="ChEBI" id="CHEBI:456216"/>
        <dbReference type="EC" id="6.3.2.4"/>
    </reaction>
</comment>
<keyword evidence="8 16" id="KW-0067">ATP-binding</keyword>
<evidence type="ECO:0000256" key="12">
    <source>
        <dbReference type="ARBA" id="ARBA00047614"/>
    </source>
</evidence>
<evidence type="ECO:0000259" key="17">
    <source>
        <dbReference type="PROSITE" id="PS50975"/>
    </source>
</evidence>
<dbReference type="PIRSF" id="PIRSF039102">
    <property type="entry name" value="Ddl/VanB"/>
    <property type="match status" value="1"/>
</dbReference>
<comment type="cofactor">
    <cofactor evidence="1">
        <name>Mn(2+)</name>
        <dbReference type="ChEBI" id="CHEBI:29035"/>
    </cofactor>
</comment>
<dbReference type="AlphaFoldDB" id="A0AAJ5WWW8"/>
<dbReference type="SMART" id="SM01209">
    <property type="entry name" value="GARS_A"/>
    <property type="match status" value="1"/>
</dbReference>
<dbReference type="Proteomes" id="UP001220610">
    <property type="component" value="Chromosome"/>
</dbReference>
<dbReference type="Gene3D" id="3.30.1490.20">
    <property type="entry name" value="ATP-grasp fold, A domain"/>
    <property type="match status" value="1"/>
</dbReference>
<accession>A0AAJ5WWW8</accession>
<evidence type="ECO:0000256" key="6">
    <source>
        <dbReference type="ARBA" id="ARBA00022598"/>
    </source>
</evidence>
<dbReference type="Gene3D" id="3.30.470.20">
    <property type="entry name" value="ATP-grasp fold, B domain"/>
    <property type="match status" value="1"/>
</dbReference>
<keyword evidence="7 16" id="KW-0547">Nucleotide-binding</keyword>
<keyword evidence="10 13" id="KW-0573">Peptidoglycan synthesis</keyword>
<evidence type="ECO:0000256" key="3">
    <source>
        <dbReference type="ARBA" id="ARBA00010871"/>
    </source>
</evidence>
<evidence type="ECO:0000256" key="14">
    <source>
        <dbReference type="PIRSR" id="PIRSR039102-1"/>
    </source>
</evidence>